<gene>
    <name evidence="2" type="ORF">MNB_SM-7-444</name>
</gene>
<dbReference type="EMBL" id="FPHB01000038">
    <property type="protein sequence ID" value="SFV56814.1"/>
    <property type="molecule type" value="Genomic_DNA"/>
</dbReference>
<keyword evidence="1" id="KW-0812">Transmembrane</keyword>
<reference evidence="2" key="1">
    <citation type="submission" date="2016-10" db="EMBL/GenBank/DDBJ databases">
        <authorList>
            <person name="de Groot N.N."/>
        </authorList>
    </citation>
    <scope>NUCLEOTIDE SEQUENCE</scope>
</reference>
<accession>A0A1W1BTK5</accession>
<evidence type="ECO:0000256" key="1">
    <source>
        <dbReference type="SAM" id="Phobius"/>
    </source>
</evidence>
<organism evidence="2">
    <name type="scientific">hydrothermal vent metagenome</name>
    <dbReference type="NCBI Taxonomy" id="652676"/>
    <lineage>
        <taxon>unclassified sequences</taxon>
        <taxon>metagenomes</taxon>
        <taxon>ecological metagenomes</taxon>
    </lineage>
</organism>
<feature type="transmembrane region" description="Helical" evidence="1">
    <location>
        <begin position="7"/>
        <end position="23"/>
    </location>
</feature>
<proteinExistence type="predicted"/>
<keyword evidence="1" id="KW-0472">Membrane</keyword>
<feature type="transmembrane region" description="Helical" evidence="1">
    <location>
        <begin position="29"/>
        <end position="48"/>
    </location>
</feature>
<name>A0A1W1BTK5_9ZZZZ</name>
<evidence type="ECO:0000313" key="2">
    <source>
        <dbReference type="EMBL" id="SFV56814.1"/>
    </source>
</evidence>
<protein>
    <submittedName>
        <fullName evidence="2">Uncharacterized protein</fullName>
    </submittedName>
</protein>
<sequence length="109" mass="12662">MGYITAVAIVVILFMLMHYFTELTHTQKITIASTLLGFILFAWLYNLYKDHERQKMLDIVVKYKQGKTIHCGKYDVNATYFSLSTGTYTFIGKEKTPYYAIMISAYDCE</sequence>
<dbReference type="AlphaFoldDB" id="A0A1W1BTK5"/>
<keyword evidence="1" id="KW-1133">Transmembrane helix</keyword>